<dbReference type="InterPro" id="IPR015927">
    <property type="entry name" value="Peptidase_S24_S26A/B/C"/>
</dbReference>
<dbReference type="CDD" id="cd00093">
    <property type="entry name" value="HTH_XRE"/>
    <property type="match status" value="1"/>
</dbReference>
<dbReference type="Pfam" id="PF00717">
    <property type="entry name" value="Peptidase_S24"/>
    <property type="match status" value="1"/>
</dbReference>
<dbReference type="InterPro" id="IPR050077">
    <property type="entry name" value="LexA_repressor"/>
</dbReference>
<accession>A0A398Q0T5</accession>
<dbReference type="InterPro" id="IPR010982">
    <property type="entry name" value="Lambda_DNA-bd_dom_sf"/>
</dbReference>
<dbReference type="InterPro" id="IPR036286">
    <property type="entry name" value="LexA/Signal_pep-like_sf"/>
</dbReference>
<dbReference type="Proteomes" id="UP000515238">
    <property type="component" value="Chromosome"/>
</dbReference>
<dbReference type="CDD" id="cd06529">
    <property type="entry name" value="S24_LexA-like"/>
    <property type="match status" value="1"/>
</dbReference>
<proteinExistence type="predicted"/>
<evidence type="ECO:0000313" key="1">
    <source>
        <dbReference type="EMBL" id="QNC65734.1"/>
    </source>
</evidence>
<gene>
    <name evidence="1" type="ORF">G5S56_07870</name>
</gene>
<evidence type="ECO:0000313" key="2">
    <source>
        <dbReference type="Proteomes" id="UP000515238"/>
    </source>
</evidence>
<dbReference type="Pfam" id="PF01381">
    <property type="entry name" value="HTH_3"/>
    <property type="match status" value="1"/>
</dbReference>
<organism evidence="1 2">
    <name type="scientific">Shigella boydii</name>
    <dbReference type="NCBI Taxonomy" id="621"/>
    <lineage>
        <taxon>Bacteria</taxon>
        <taxon>Pseudomonadati</taxon>
        <taxon>Pseudomonadota</taxon>
        <taxon>Gammaproteobacteria</taxon>
        <taxon>Enterobacterales</taxon>
        <taxon>Enterobacteriaceae</taxon>
        <taxon>Shigella</taxon>
    </lineage>
</organism>
<dbReference type="InterPro" id="IPR001387">
    <property type="entry name" value="Cro/C1-type_HTH"/>
</dbReference>
<dbReference type="Gene3D" id="1.10.260.40">
    <property type="entry name" value="lambda repressor-like DNA-binding domains"/>
    <property type="match status" value="1"/>
</dbReference>
<dbReference type="AlphaFoldDB" id="A0A398Q0T5"/>
<dbReference type="PANTHER" id="PTHR33516">
    <property type="entry name" value="LEXA REPRESSOR"/>
    <property type="match status" value="1"/>
</dbReference>
<reference evidence="1 2" key="1">
    <citation type="submission" date="2020-08" db="EMBL/GenBank/DDBJ databases">
        <title>Complete genome sequencing of Shigella boydii.</title>
        <authorList>
            <person name="Hazen T.H."/>
            <person name="Michalski J.M."/>
            <person name="Rasko D.A."/>
        </authorList>
    </citation>
    <scope>NUCLEOTIDE SEQUENCE [LARGE SCALE GENOMIC DNA]</scope>
    <source>
        <strain evidence="1 2">600690</strain>
    </source>
</reference>
<dbReference type="Gene3D" id="2.10.109.10">
    <property type="entry name" value="Umud Fragment, subunit A"/>
    <property type="match status" value="1"/>
</dbReference>
<dbReference type="PANTHER" id="PTHR33516:SF2">
    <property type="entry name" value="LEXA REPRESSOR-RELATED"/>
    <property type="match status" value="1"/>
</dbReference>
<dbReference type="PROSITE" id="PS50943">
    <property type="entry name" value="HTH_CROC1"/>
    <property type="match status" value="1"/>
</dbReference>
<dbReference type="InterPro" id="IPR039418">
    <property type="entry name" value="LexA-like"/>
</dbReference>
<protein>
    <submittedName>
        <fullName evidence="1">LexA family transcriptional regulator</fullName>
    </submittedName>
</protein>
<dbReference type="SUPFAM" id="SSF47413">
    <property type="entry name" value="lambda repressor-like DNA-binding domains"/>
    <property type="match status" value="1"/>
</dbReference>
<dbReference type="GO" id="GO:0003677">
    <property type="term" value="F:DNA binding"/>
    <property type="evidence" value="ECO:0007669"/>
    <property type="project" value="InterPro"/>
</dbReference>
<dbReference type="RefSeq" id="WP_000162429.1">
    <property type="nucleotide sequence ID" value="NZ_CP026836.1"/>
</dbReference>
<dbReference type="SUPFAM" id="SSF51306">
    <property type="entry name" value="LexA/Signal peptidase"/>
    <property type="match status" value="1"/>
</dbReference>
<sequence length="239" mass="27321">MTKKITITDKDIQNAERLRKIWDEKRKQLSLSQEKAADILGFKTQGAVSQLLNAKIALNTENTLKFAALLQVPAEEINPDLSDLLRSIRTHTPGNRRNLFEKYYEYPLLSCVQAGAFSMDDFSYTAKDAIKWISTTTKASDRSFWLEVKGHSMTAPQGGKPSFPEGMLILVDPEREIEDGDFCVARMNGDEFTFKRFIRESGKAYLEPLNPRFDMIECNENCQFVGKVIKSQWNDETFD</sequence>
<dbReference type="EMBL" id="CP049278">
    <property type="protein sequence ID" value="QNC65734.1"/>
    <property type="molecule type" value="Genomic_DNA"/>
</dbReference>
<name>A0A398Q0T5_SHIBO</name>